<keyword evidence="7" id="KW-1185">Reference proteome</keyword>
<dbReference type="InterPro" id="IPR004046">
    <property type="entry name" value="GST_C"/>
</dbReference>
<evidence type="ECO:0000256" key="1">
    <source>
        <dbReference type="ARBA" id="ARBA00012452"/>
    </source>
</evidence>
<dbReference type="SFLD" id="SFLDG00358">
    <property type="entry name" value="Main_(cytGST)"/>
    <property type="match status" value="1"/>
</dbReference>
<dbReference type="PROSITE" id="PS50404">
    <property type="entry name" value="GST_NTER"/>
    <property type="match status" value="1"/>
</dbReference>
<dbReference type="InterPro" id="IPR050983">
    <property type="entry name" value="GST_Omega/HSP26"/>
</dbReference>
<accession>A0A2C9DA51</accession>
<dbReference type="InterPro" id="IPR045073">
    <property type="entry name" value="Omega/Tau-like"/>
</dbReference>
<dbReference type="Pfam" id="PF13409">
    <property type="entry name" value="GST_N_2"/>
    <property type="match status" value="1"/>
</dbReference>
<dbReference type="PROSITE" id="PS50405">
    <property type="entry name" value="GST_CTER"/>
    <property type="match status" value="1"/>
</dbReference>
<evidence type="ECO:0000256" key="3">
    <source>
        <dbReference type="ARBA" id="ARBA00047960"/>
    </source>
</evidence>
<dbReference type="InterPro" id="IPR004045">
    <property type="entry name" value="Glutathione_S-Trfase_N"/>
</dbReference>
<dbReference type="SFLD" id="SFLDS00019">
    <property type="entry name" value="Glutathione_Transferase_(cytos"/>
    <property type="match status" value="1"/>
</dbReference>
<dbReference type="OrthoDB" id="9813092at2"/>
<dbReference type="EC" id="2.5.1.18" evidence="1"/>
<dbReference type="Gene3D" id="1.20.1050.10">
    <property type="match status" value="1"/>
</dbReference>
<organism evidence="6 7">
    <name type="scientific">Hartmannibacter diazotrophicus</name>
    <dbReference type="NCBI Taxonomy" id="1482074"/>
    <lineage>
        <taxon>Bacteria</taxon>
        <taxon>Pseudomonadati</taxon>
        <taxon>Pseudomonadota</taxon>
        <taxon>Alphaproteobacteria</taxon>
        <taxon>Hyphomicrobiales</taxon>
        <taxon>Pleomorphomonadaceae</taxon>
        <taxon>Hartmannibacter</taxon>
    </lineage>
</organism>
<dbReference type="SUPFAM" id="SSF52833">
    <property type="entry name" value="Thioredoxin-like"/>
    <property type="match status" value="1"/>
</dbReference>
<sequence>MTGRITLVSHALCPYVQRIAIALIEKGVDHDRVTVDLADKPGWFLALSPLGRTPVLKVGNAALFESAAILEYLEDTQPNPLHVADPVERARHRAWIGYGSECLNDIAGFYSAADTRTLHAKAAALHARFRVMEGQLGAGPWFGGERFSLVDAVFAPIFRYFDIFDRIEDFGVFDGLAKVTAWRQALAARHSVRDAVAGDYGDLLAAFLHRRGGALSRLMSPELIAVRRSAS</sequence>
<dbReference type="Gene3D" id="3.40.30.10">
    <property type="entry name" value="Glutaredoxin"/>
    <property type="match status" value="1"/>
</dbReference>
<dbReference type="GO" id="GO:0005737">
    <property type="term" value="C:cytoplasm"/>
    <property type="evidence" value="ECO:0007669"/>
    <property type="project" value="TreeGrafter"/>
</dbReference>
<dbReference type="InterPro" id="IPR010987">
    <property type="entry name" value="Glutathione-S-Trfase_C-like"/>
</dbReference>
<comment type="catalytic activity">
    <reaction evidence="3">
        <text>RX + glutathione = an S-substituted glutathione + a halide anion + H(+)</text>
        <dbReference type="Rhea" id="RHEA:16437"/>
        <dbReference type="ChEBI" id="CHEBI:15378"/>
        <dbReference type="ChEBI" id="CHEBI:16042"/>
        <dbReference type="ChEBI" id="CHEBI:17792"/>
        <dbReference type="ChEBI" id="CHEBI:57925"/>
        <dbReference type="ChEBI" id="CHEBI:90779"/>
        <dbReference type="EC" id="2.5.1.18"/>
    </reaction>
</comment>
<feature type="domain" description="GST N-terminal" evidence="4">
    <location>
        <begin position="3"/>
        <end position="81"/>
    </location>
</feature>
<dbReference type="EMBL" id="LT960614">
    <property type="protein sequence ID" value="SON57167.1"/>
    <property type="molecule type" value="Genomic_DNA"/>
</dbReference>
<proteinExistence type="predicted"/>
<dbReference type="InterPro" id="IPR040079">
    <property type="entry name" value="Glutathione_S-Trfase"/>
</dbReference>
<reference evidence="7" key="1">
    <citation type="submission" date="2017-09" db="EMBL/GenBank/DDBJ databases">
        <title>Genome sequence of Nannocystis excedens DSM 71.</title>
        <authorList>
            <person name="Blom J."/>
        </authorList>
    </citation>
    <scope>NUCLEOTIDE SEQUENCE [LARGE SCALE GENOMIC DNA]</scope>
    <source>
        <strain evidence="7">type strain: E19</strain>
    </source>
</reference>
<evidence type="ECO:0000259" key="5">
    <source>
        <dbReference type="PROSITE" id="PS50405"/>
    </source>
</evidence>
<evidence type="ECO:0000256" key="2">
    <source>
        <dbReference type="ARBA" id="ARBA00022679"/>
    </source>
</evidence>
<dbReference type="GO" id="GO:0004364">
    <property type="term" value="F:glutathione transferase activity"/>
    <property type="evidence" value="ECO:0007669"/>
    <property type="project" value="UniProtKB-EC"/>
</dbReference>
<dbReference type="InterPro" id="IPR036249">
    <property type="entry name" value="Thioredoxin-like_sf"/>
</dbReference>
<dbReference type="CDD" id="cd00570">
    <property type="entry name" value="GST_N_family"/>
    <property type="match status" value="1"/>
</dbReference>
<dbReference type="InterPro" id="IPR036282">
    <property type="entry name" value="Glutathione-S-Trfase_C_sf"/>
</dbReference>
<keyword evidence="2 6" id="KW-0808">Transferase</keyword>
<feature type="domain" description="GST C-terminal" evidence="5">
    <location>
        <begin position="85"/>
        <end position="207"/>
    </location>
</feature>
<dbReference type="SUPFAM" id="SSF47616">
    <property type="entry name" value="GST C-terminal domain-like"/>
    <property type="match status" value="1"/>
</dbReference>
<protein>
    <recommendedName>
        <fullName evidence="1">glutathione transferase</fullName>
        <ecNumber evidence="1">2.5.1.18</ecNumber>
    </recommendedName>
</protein>
<dbReference type="CDD" id="cd00299">
    <property type="entry name" value="GST_C_family"/>
    <property type="match status" value="1"/>
</dbReference>
<name>A0A2C9DA51_9HYPH</name>
<evidence type="ECO:0000313" key="7">
    <source>
        <dbReference type="Proteomes" id="UP000223606"/>
    </source>
</evidence>
<dbReference type="Proteomes" id="UP000223606">
    <property type="component" value="Chromosome 1"/>
</dbReference>
<evidence type="ECO:0000259" key="4">
    <source>
        <dbReference type="PROSITE" id="PS50404"/>
    </source>
</evidence>
<gene>
    <name evidence="6" type="primary">sspA_3</name>
    <name evidence="6" type="ORF">HDIA_3626</name>
</gene>
<dbReference type="KEGG" id="hdi:HDIA_3626"/>
<dbReference type="RefSeq" id="WP_099557462.1">
    <property type="nucleotide sequence ID" value="NZ_LT960614.1"/>
</dbReference>
<dbReference type="Pfam" id="PF00043">
    <property type="entry name" value="GST_C"/>
    <property type="match status" value="1"/>
</dbReference>
<dbReference type="PANTHER" id="PTHR43968:SF6">
    <property type="entry name" value="GLUTATHIONE S-TRANSFERASE OMEGA"/>
    <property type="match status" value="1"/>
</dbReference>
<dbReference type="SFLD" id="SFLDG01152">
    <property type="entry name" value="Main.3:_Omega-_and_Tau-like"/>
    <property type="match status" value="1"/>
</dbReference>
<evidence type="ECO:0000313" key="6">
    <source>
        <dbReference type="EMBL" id="SON57167.1"/>
    </source>
</evidence>
<dbReference type="PANTHER" id="PTHR43968">
    <property type="match status" value="1"/>
</dbReference>
<dbReference type="AlphaFoldDB" id="A0A2C9DA51"/>